<dbReference type="InterPro" id="IPR013094">
    <property type="entry name" value="AB_hydrolase_3"/>
</dbReference>
<dbReference type="Pfam" id="PF13855">
    <property type="entry name" value="LRR_8"/>
    <property type="match status" value="1"/>
</dbReference>
<dbReference type="InterPro" id="IPR033140">
    <property type="entry name" value="Lipase_GDXG_put_SER_AS"/>
</dbReference>
<keyword evidence="2" id="KW-0433">Leucine-rich repeat</keyword>
<evidence type="ECO:0000256" key="3">
    <source>
        <dbReference type="ARBA" id="ARBA00022737"/>
    </source>
</evidence>
<evidence type="ECO:0000259" key="8">
    <source>
        <dbReference type="Pfam" id="PF07859"/>
    </source>
</evidence>
<dbReference type="InterPro" id="IPR050576">
    <property type="entry name" value="Cilia_flagella_integrity"/>
</dbReference>
<evidence type="ECO:0000313" key="10">
    <source>
        <dbReference type="Proteomes" id="UP000037460"/>
    </source>
</evidence>
<dbReference type="EMBL" id="JWZX01002103">
    <property type="protein sequence ID" value="KOO31015.1"/>
    <property type="molecule type" value="Genomic_DNA"/>
</dbReference>
<sequence>MDDAVRDELRKALENPVPSLCTDVAEGRLDPEAAIQLLEAEIAKLEAAPAPEKPQRLTTALIASRNIDPVELRKLSSDDVAQRVLGLTRLRLDRLRLSSMDGIDVCNGATHVHLQHNRLRTIEDLSFFDKLQYLVISHNHLDEISGIAHLKALQYIDASYNAVAAVDASALPTHLMALELTGNPCATRDGYRAGLVGALPSLVFLDELAQVDALLEKAGLPPSVALLPTMPIAPSRAALEDVAAVAAAAAMDPSALYERALELYGVNADADATRSKMKAISERTQARMAELRQQSVGIYLLAHLVRVGVWIITYLLPTVPGLRSMSLMLFRAFTNLTDDRLIWFNKYQSRIIAWCNHLSMWPIVRSTLAPAMLQTLDAPPAIWYDLRHPTSAPLVPPLIIVYVHGGGFCANLHTDVLFAAAVLPRLAARGVPARVLSLDYSIAPVTRDVQLAQVQHAWTQLVSHTHTDTVLVLAGDSAGAHLATSMVHALCEEPEGGRASRLPDVLCTISPWLDVVPDPSKPPSPSRLRNARRRSDYATPRMLAIFSRLANHGSNYMLPPDPDEPPVSDAGAVAGATCGPCGALLDGRPLQRPWPTTGIWVGGDELPGRRVQLFEQKDGVHDWLLLPLFDVRYGDSARGMDTLVEFVCDACREVLGGEAGHLIHC</sequence>
<dbReference type="AlphaFoldDB" id="A0A0M0JWU8"/>
<dbReference type="Pfam" id="PF07859">
    <property type="entry name" value="Abhydrolase_3"/>
    <property type="match status" value="1"/>
</dbReference>
<keyword evidence="7" id="KW-0812">Transmembrane</keyword>
<dbReference type="GO" id="GO:0016787">
    <property type="term" value="F:hydrolase activity"/>
    <property type="evidence" value="ECO:0007669"/>
    <property type="project" value="InterPro"/>
</dbReference>
<evidence type="ECO:0000256" key="6">
    <source>
        <dbReference type="PROSITE-ProRule" id="PRU10038"/>
    </source>
</evidence>
<feature type="domain" description="Alpha/beta hydrolase fold-3" evidence="8">
    <location>
        <begin position="400"/>
        <end position="551"/>
    </location>
</feature>
<evidence type="ECO:0000256" key="2">
    <source>
        <dbReference type="ARBA" id="ARBA00022614"/>
    </source>
</evidence>
<dbReference type="SUPFAM" id="SSF52058">
    <property type="entry name" value="L domain-like"/>
    <property type="match status" value="1"/>
</dbReference>
<keyword evidence="3" id="KW-0677">Repeat</keyword>
<dbReference type="Gene3D" id="3.40.50.1820">
    <property type="entry name" value="alpha/beta hydrolase"/>
    <property type="match status" value="1"/>
</dbReference>
<dbReference type="PANTHER" id="PTHR45973:SF9">
    <property type="entry name" value="LEUCINE-RICH REPEAT-CONTAINING PROTEIN 46"/>
    <property type="match status" value="1"/>
</dbReference>
<evidence type="ECO:0000256" key="7">
    <source>
        <dbReference type="SAM" id="Phobius"/>
    </source>
</evidence>
<gene>
    <name evidence="9" type="ORF">Ctob_004632</name>
</gene>
<evidence type="ECO:0000256" key="5">
    <source>
        <dbReference type="ARBA" id="ARBA00023273"/>
    </source>
</evidence>
<evidence type="ECO:0000256" key="1">
    <source>
        <dbReference type="ARBA" id="ARBA00004138"/>
    </source>
</evidence>
<dbReference type="InterPro" id="IPR032675">
    <property type="entry name" value="LRR_dom_sf"/>
</dbReference>
<evidence type="ECO:0000256" key="4">
    <source>
        <dbReference type="ARBA" id="ARBA00023069"/>
    </source>
</evidence>
<protein>
    <submittedName>
        <fullName evidence="9">Leucine-rich repeat-containing protein 46</fullName>
    </submittedName>
</protein>
<dbReference type="PANTHER" id="PTHR45973">
    <property type="entry name" value="PROTEIN PHOSPHATASE 1 REGULATORY SUBUNIT SDS22-RELATED"/>
    <property type="match status" value="1"/>
</dbReference>
<name>A0A0M0JWU8_9EUKA</name>
<dbReference type="InterPro" id="IPR001611">
    <property type="entry name" value="Leu-rich_rpt"/>
</dbReference>
<dbReference type="InterPro" id="IPR029058">
    <property type="entry name" value="AB_hydrolase_fold"/>
</dbReference>
<keyword evidence="10" id="KW-1185">Reference proteome</keyword>
<organism evidence="9 10">
    <name type="scientific">Chrysochromulina tobinii</name>
    <dbReference type="NCBI Taxonomy" id="1460289"/>
    <lineage>
        <taxon>Eukaryota</taxon>
        <taxon>Haptista</taxon>
        <taxon>Haptophyta</taxon>
        <taxon>Prymnesiophyceae</taxon>
        <taxon>Prymnesiales</taxon>
        <taxon>Chrysochromulinaceae</taxon>
        <taxon>Chrysochromulina</taxon>
    </lineage>
</organism>
<keyword evidence="5" id="KW-0966">Cell projection</keyword>
<keyword evidence="7" id="KW-1133">Transmembrane helix</keyword>
<dbReference type="SUPFAM" id="SSF53474">
    <property type="entry name" value="alpha/beta-Hydrolases"/>
    <property type="match status" value="1"/>
</dbReference>
<dbReference type="PROSITE" id="PS01174">
    <property type="entry name" value="LIPASE_GDXG_SER"/>
    <property type="match status" value="1"/>
</dbReference>
<dbReference type="Proteomes" id="UP000037460">
    <property type="component" value="Unassembled WGS sequence"/>
</dbReference>
<evidence type="ECO:0000313" key="9">
    <source>
        <dbReference type="EMBL" id="KOO31015.1"/>
    </source>
</evidence>
<proteinExistence type="predicted"/>
<keyword evidence="4" id="KW-0969">Cilium</keyword>
<comment type="subcellular location">
    <subcellularLocation>
        <location evidence="1">Cell projection</location>
        <location evidence="1">Cilium</location>
    </subcellularLocation>
</comment>
<dbReference type="PROSITE" id="PS51450">
    <property type="entry name" value="LRR"/>
    <property type="match status" value="1"/>
</dbReference>
<comment type="caution">
    <text evidence="9">The sequence shown here is derived from an EMBL/GenBank/DDBJ whole genome shotgun (WGS) entry which is preliminary data.</text>
</comment>
<feature type="active site" evidence="6">
    <location>
        <position position="477"/>
    </location>
</feature>
<accession>A0A0M0JWU8</accession>
<reference evidence="10" key="1">
    <citation type="journal article" date="2015" name="PLoS Genet.">
        <title>Genome Sequence and Transcriptome Analyses of Chrysochromulina tobin: Metabolic Tools for Enhanced Algal Fitness in the Prominent Order Prymnesiales (Haptophyceae).</title>
        <authorList>
            <person name="Hovde B.T."/>
            <person name="Deodato C.R."/>
            <person name="Hunsperger H.M."/>
            <person name="Ryken S.A."/>
            <person name="Yost W."/>
            <person name="Jha R.K."/>
            <person name="Patterson J."/>
            <person name="Monnat R.J. Jr."/>
            <person name="Barlow S.B."/>
            <person name="Starkenburg S.R."/>
            <person name="Cattolico R.A."/>
        </authorList>
    </citation>
    <scope>NUCLEOTIDE SEQUENCE</scope>
    <source>
        <strain evidence="10">CCMP291</strain>
    </source>
</reference>
<feature type="transmembrane region" description="Helical" evidence="7">
    <location>
        <begin position="296"/>
        <end position="316"/>
    </location>
</feature>
<keyword evidence="7" id="KW-0472">Membrane</keyword>
<dbReference type="OrthoDB" id="7451790at2759"/>
<dbReference type="Gene3D" id="3.80.10.10">
    <property type="entry name" value="Ribonuclease Inhibitor"/>
    <property type="match status" value="1"/>
</dbReference>